<keyword evidence="10" id="KW-0812">Transmembrane</keyword>
<dbReference type="Gene3D" id="1.25.40.10">
    <property type="entry name" value="Tetratricopeptide repeat domain"/>
    <property type="match status" value="2"/>
</dbReference>
<dbReference type="SUPFAM" id="SSF47384">
    <property type="entry name" value="Homodimeric domain of signal transducing histidine kinase"/>
    <property type="match status" value="1"/>
</dbReference>
<dbReference type="PROSITE" id="PS50005">
    <property type="entry name" value="TPR"/>
    <property type="match status" value="1"/>
</dbReference>
<comment type="catalytic activity">
    <reaction evidence="1">
        <text>ATP + protein L-histidine = ADP + protein N-phospho-L-histidine.</text>
        <dbReference type="EC" id="2.7.13.3"/>
    </reaction>
</comment>
<dbReference type="InterPro" id="IPR003594">
    <property type="entry name" value="HATPase_dom"/>
</dbReference>
<feature type="coiled-coil region" evidence="9">
    <location>
        <begin position="426"/>
        <end position="481"/>
    </location>
</feature>
<evidence type="ECO:0000256" key="3">
    <source>
        <dbReference type="ARBA" id="ARBA00022679"/>
    </source>
</evidence>
<protein>
    <recommendedName>
        <fullName evidence="2">histidine kinase</fullName>
        <ecNumber evidence="2">2.7.13.3</ecNumber>
    </recommendedName>
</protein>
<keyword evidence="4" id="KW-0547">Nucleotide-binding</keyword>
<dbReference type="EC" id="2.7.13.3" evidence="2"/>
<keyword evidence="6" id="KW-0067">ATP-binding</keyword>
<evidence type="ECO:0000256" key="10">
    <source>
        <dbReference type="SAM" id="Phobius"/>
    </source>
</evidence>
<keyword evidence="13" id="KW-1185">Reference proteome</keyword>
<dbReference type="SUPFAM" id="SSF48452">
    <property type="entry name" value="TPR-like"/>
    <property type="match status" value="2"/>
</dbReference>
<dbReference type="InterPro" id="IPR050351">
    <property type="entry name" value="BphY/WalK/GraS-like"/>
</dbReference>
<feature type="domain" description="Histidine kinase" evidence="11">
    <location>
        <begin position="488"/>
        <end position="701"/>
    </location>
</feature>
<reference evidence="12 13" key="1">
    <citation type="submission" date="2017-02" db="EMBL/GenBank/DDBJ databases">
        <authorList>
            <person name="Peterson S.W."/>
        </authorList>
    </citation>
    <scope>NUCLEOTIDE SEQUENCE [LARGE SCALE GENOMIC DNA]</scope>
    <source>
        <strain evidence="12 13">DSM 25262</strain>
    </source>
</reference>
<evidence type="ECO:0000256" key="1">
    <source>
        <dbReference type="ARBA" id="ARBA00000085"/>
    </source>
</evidence>
<dbReference type="AlphaFoldDB" id="A0A1T5LS17"/>
<dbReference type="PANTHER" id="PTHR42878:SF7">
    <property type="entry name" value="SENSOR HISTIDINE KINASE GLRK"/>
    <property type="match status" value="1"/>
</dbReference>
<dbReference type="Gene3D" id="3.30.565.10">
    <property type="entry name" value="Histidine kinase-like ATPase, C-terminal domain"/>
    <property type="match status" value="1"/>
</dbReference>
<evidence type="ECO:0000256" key="6">
    <source>
        <dbReference type="ARBA" id="ARBA00022840"/>
    </source>
</evidence>
<evidence type="ECO:0000256" key="4">
    <source>
        <dbReference type="ARBA" id="ARBA00022741"/>
    </source>
</evidence>
<feature type="repeat" description="TPR" evidence="8">
    <location>
        <begin position="67"/>
        <end position="100"/>
    </location>
</feature>
<evidence type="ECO:0000259" key="11">
    <source>
        <dbReference type="PROSITE" id="PS50109"/>
    </source>
</evidence>
<proteinExistence type="predicted"/>
<evidence type="ECO:0000256" key="9">
    <source>
        <dbReference type="SAM" id="Coils"/>
    </source>
</evidence>
<name>A0A1T5LS17_9BACT</name>
<dbReference type="Pfam" id="PF13176">
    <property type="entry name" value="TPR_7"/>
    <property type="match status" value="1"/>
</dbReference>
<dbReference type="GO" id="GO:0000156">
    <property type="term" value="F:phosphorelay response regulator activity"/>
    <property type="evidence" value="ECO:0007669"/>
    <property type="project" value="TreeGrafter"/>
</dbReference>
<evidence type="ECO:0000256" key="5">
    <source>
        <dbReference type="ARBA" id="ARBA00022777"/>
    </source>
</evidence>
<evidence type="ECO:0000256" key="8">
    <source>
        <dbReference type="PROSITE-ProRule" id="PRU00339"/>
    </source>
</evidence>
<accession>A0A1T5LS17</accession>
<evidence type="ECO:0000256" key="7">
    <source>
        <dbReference type="ARBA" id="ARBA00023012"/>
    </source>
</evidence>
<evidence type="ECO:0000313" key="13">
    <source>
        <dbReference type="Proteomes" id="UP000190961"/>
    </source>
</evidence>
<keyword evidence="8" id="KW-0802">TPR repeat</keyword>
<dbReference type="GO" id="GO:0005524">
    <property type="term" value="F:ATP binding"/>
    <property type="evidence" value="ECO:0007669"/>
    <property type="project" value="UniProtKB-KW"/>
</dbReference>
<keyword evidence="3" id="KW-0808">Transferase</keyword>
<dbReference type="InterPro" id="IPR019734">
    <property type="entry name" value="TPR_rpt"/>
</dbReference>
<gene>
    <name evidence="12" type="ORF">SAMN05660236_3741</name>
</gene>
<dbReference type="InterPro" id="IPR036097">
    <property type="entry name" value="HisK_dim/P_sf"/>
</dbReference>
<dbReference type="Pfam" id="PF02518">
    <property type="entry name" value="HATPase_c"/>
    <property type="match status" value="1"/>
</dbReference>
<dbReference type="PROSITE" id="PS50109">
    <property type="entry name" value="HIS_KIN"/>
    <property type="match status" value="1"/>
</dbReference>
<dbReference type="EMBL" id="FUZU01000002">
    <property type="protein sequence ID" value="SKC78419.1"/>
    <property type="molecule type" value="Genomic_DNA"/>
</dbReference>
<keyword evidence="10" id="KW-1133">Transmembrane helix</keyword>
<dbReference type="STRING" id="688867.SAMN05660236_3741"/>
<dbReference type="Gene3D" id="1.10.287.130">
    <property type="match status" value="1"/>
</dbReference>
<dbReference type="GO" id="GO:0000155">
    <property type="term" value="F:phosphorelay sensor kinase activity"/>
    <property type="evidence" value="ECO:0007669"/>
    <property type="project" value="InterPro"/>
</dbReference>
<keyword evidence="5 12" id="KW-0418">Kinase</keyword>
<organism evidence="12 13">
    <name type="scientific">Ohtaekwangia koreensis</name>
    <dbReference type="NCBI Taxonomy" id="688867"/>
    <lineage>
        <taxon>Bacteria</taxon>
        <taxon>Pseudomonadati</taxon>
        <taxon>Bacteroidota</taxon>
        <taxon>Cytophagia</taxon>
        <taxon>Cytophagales</taxon>
        <taxon>Fulvivirgaceae</taxon>
        <taxon>Ohtaekwangia</taxon>
    </lineage>
</organism>
<keyword evidence="7" id="KW-0902">Two-component regulatory system</keyword>
<dbReference type="GO" id="GO:0030295">
    <property type="term" value="F:protein kinase activator activity"/>
    <property type="evidence" value="ECO:0007669"/>
    <property type="project" value="TreeGrafter"/>
</dbReference>
<dbReference type="InterPro" id="IPR005467">
    <property type="entry name" value="His_kinase_dom"/>
</dbReference>
<dbReference type="SMART" id="SM00387">
    <property type="entry name" value="HATPase_c"/>
    <property type="match status" value="1"/>
</dbReference>
<keyword evidence="10" id="KW-0472">Membrane</keyword>
<dbReference type="InterPro" id="IPR036890">
    <property type="entry name" value="HATPase_C_sf"/>
</dbReference>
<dbReference type="InterPro" id="IPR004358">
    <property type="entry name" value="Sig_transdc_His_kin-like_C"/>
</dbReference>
<dbReference type="GO" id="GO:0007234">
    <property type="term" value="P:osmosensory signaling via phosphorelay pathway"/>
    <property type="evidence" value="ECO:0007669"/>
    <property type="project" value="TreeGrafter"/>
</dbReference>
<sequence length="701" mass="79929">MNISIAQDTLQVDSMLKVIPTTPQERLDGIFDKMEKILANEPTGRALNLAFQALSTVKNNKMPVGEVLAYRNIAQIYDRIGNREEALRYYGEALNVAKDNSDNAFASALAHLNMGQFLSEQELRAGGLQHILDAAKLFENLNMFNYVVLCHYQGCMINYDAHNYRQCIEEGYRVLSYHDKMMLGEITDQTKFQKMSIYNTIALANYKLKQYDIAIINYEKAEALAKEINDEFWIGLINGNKAVVLKNLGQTQEAIKSIVADYRTSKKFKVWGSAGVAATELCQIYLSINDIEMATRYLDSAKAVFAQEADKVNRRKAMANYYYTYSKLKSATGHFPAAYKALAHHVQLRDSLYQEQESLNLAKVKASYDLDQKQTEIELLTKNNEIQQERIRSQRTIFIATLVGLILLVILVINLIYNYRRQKNIAQLIQLQHNEIEAKNVELETQSTQLQENNQYIQLLNAQLEQKVEERTHELEVTNNELDTFLYRSSHDMRRPITTLLGLDQVARYAINDPQSIVLFDKVVDTARSMDSMLFKMQMMYELNKANLPISPVNLHRVIEESLKYFKADFTKYNIVCHFSPSQDIVILSNAALLQIIFRNLIENSVLFRKTQAGATPFVDVNVAKTNDSIQISIADNGIGVEEKYQSQLFDLYFRASQASKGNGLGLYLVKKAVTKLKGEIELISDYGIGTTITIKLRIVQ</sequence>
<dbReference type="Proteomes" id="UP000190961">
    <property type="component" value="Unassembled WGS sequence"/>
</dbReference>
<dbReference type="PRINTS" id="PR00344">
    <property type="entry name" value="BCTRLSENSOR"/>
</dbReference>
<dbReference type="SMART" id="SM00028">
    <property type="entry name" value="TPR"/>
    <property type="match status" value="3"/>
</dbReference>
<dbReference type="PANTHER" id="PTHR42878">
    <property type="entry name" value="TWO-COMPONENT HISTIDINE KINASE"/>
    <property type="match status" value="1"/>
</dbReference>
<dbReference type="SUPFAM" id="SSF55874">
    <property type="entry name" value="ATPase domain of HSP90 chaperone/DNA topoisomerase II/histidine kinase"/>
    <property type="match status" value="1"/>
</dbReference>
<evidence type="ECO:0000313" key="12">
    <source>
        <dbReference type="EMBL" id="SKC78419.1"/>
    </source>
</evidence>
<feature type="transmembrane region" description="Helical" evidence="10">
    <location>
        <begin position="397"/>
        <end position="417"/>
    </location>
</feature>
<keyword evidence="9" id="KW-0175">Coiled coil</keyword>
<dbReference type="InterPro" id="IPR011990">
    <property type="entry name" value="TPR-like_helical_dom_sf"/>
</dbReference>
<evidence type="ECO:0000256" key="2">
    <source>
        <dbReference type="ARBA" id="ARBA00012438"/>
    </source>
</evidence>